<proteinExistence type="predicted"/>
<evidence type="ECO:0000313" key="1">
    <source>
        <dbReference type="EMBL" id="TGX81732.1"/>
    </source>
</evidence>
<organism evidence="1 2">
    <name type="scientific">Palleniella muris</name>
    <dbReference type="NCBI Taxonomy" id="3038145"/>
    <lineage>
        <taxon>Bacteria</taxon>
        <taxon>Pseudomonadati</taxon>
        <taxon>Bacteroidota</taxon>
        <taxon>Bacteroidia</taxon>
        <taxon>Bacteroidales</taxon>
        <taxon>Prevotellaceae</taxon>
        <taxon>Palleniella</taxon>
    </lineage>
</organism>
<dbReference type="Proteomes" id="UP000308886">
    <property type="component" value="Unassembled WGS sequence"/>
</dbReference>
<evidence type="ECO:0000313" key="2">
    <source>
        <dbReference type="Proteomes" id="UP000308886"/>
    </source>
</evidence>
<protein>
    <submittedName>
        <fullName evidence="1">Uncharacterized protein</fullName>
    </submittedName>
</protein>
<sequence>MEKKTEQQAQPTESLTKTEAFVVKYKKVIGISFVALIVVVAGAILMNTFYFQPRQDEASTAMAKAQDLFAQEQYEKALNGDGNNLGFLKIAEQYSCTDASNLANLYAGLCYANLGKAQEAEKHLSDYSTSDDAMVSPAAVGALGNVYAKLNKIDDAISALKKAAKMADSESETGRNQSLSPQFLLQAGELLESQGKKSEALDIYKDIKANYVNSAVYREIDKYIERCTE</sequence>
<keyword evidence="2" id="KW-1185">Reference proteome</keyword>
<name>A0AC61QQN4_9BACT</name>
<dbReference type="EMBL" id="SRZC01000014">
    <property type="protein sequence ID" value="TGX81732.1"/>
    <property type="molecule type" value="Genomic_DNA"/>
</dbReference>
<reference evidence="1" key="1">
    <citation type="submission" date="2019-04" db="EMBL/GenBank/DDBJ databases">
        <title>Microbes associate with the intestines of laboratory mice.</title>
        <authorList>
            <person name="Navarre W."/>
            <person name="Wong E."/>
            <person name="Huang K."/>
            <person name="Tropini C."/>
            <person name="Ng K."/>
            <person name="Yu B."/>
        </authorList>
    </citation>
    <scope>NUCLEOTIDE SEQUENCE</scope>
    <source>
        <strain evidence="1">NM73_A23</strain>
    </source>
</reference>
<comment type="caution">
    <text evidence="1">The sequence shown here is derived from an EMBL/GenBank/DDBJ whole genome shotgun (WGS) entry which is preliminary data.</text>
</comment>
<accession>A0AC61QQN4</accession>
<gene>
    <name evidence="1" type="ORF">E5358_09375</name>
</gene>